<protein>
    <submittedName>
        <fullName evidence="1">(rape) hypothetical protein</fullName>
    </submittedName>
    <submittedName>
        <fullName evidence="2">BnaA06g20170D protein</fullName>
    </submittedName>
</protein>
<reference evidence="2 3" key="1">
    <citation type="journal article" date="2014" name="Science">
        <title>Plant genetics. Early allopolyploid evolution in the post-Neolithic Brassica napus oilseed genome.</title>
        <authorList>
            <person name="Chalhoub B."/>
            <person name="Denoeud F."/>
            <person name="Liu S."/>
            <person name="Parkin I.A."/>
            <person name="Tang H."/>
            <person name="Wang X."/>
            <person name="Chiquet J."/>
            <person name="Belcram H."/>
            <person name="Tong C."/>
            <person name="Samans B."/>
            <person name="Correa M."/>
            <person name="Da Silva C."/>
            <person name="Just J."/>
            <person name="Falentin C."/>
            <person name="Koh C.S."/>
            <person name="Le Clainche I."/>
            <person name="Bernard M."/>
            <person name="Bento P."/>
            <person name="Noel B."/>
            <person name="Labadie K."/>
            <person name="Alberti A."/>
            <person name="Charles M."/>
            <person name="Arnaud D."/>
            <person name="Guo H."/>
            <person name="Daviaud C."/>
            <person name="Alamery S."/>
            <person name="Jabbari K."/>
            <person name="Zhao M."/>
            <person name="Edger P.P."/>
            <person name="Chelaifa H."/>
            <person name="Tack D."/>
            <person name="Lassalle G."/>
            <person name="Mestiri I."/>
            <person name="Schnel N."/>
            <person name="Le Paslier M.C."/>
            <person name="Fan G."/>
            <person name="Renault V."/>
            <person name="Bayer P.E."/>
            <person name="Golicz A.A."/>
            <person name="Manoli S."/>
            <person name="Lee T.H."/>
            <person name="Thi V.H."/>
            <person name="Chalabi S."/>
            <person name="Hu Q."/>
            <person name="Fan C."/>
            <person name="Tollenaere R."/>
            <person name="Lu Y."/>
            <person name="Battail C."/>
            <person name="Shen J."/>
            <person name="Sidebottom C.H."/>
            <person name="Wang X."/>
            <person name="Canaguier A."/>
            <person name="Chauveau A."/>
            <person name="Berard A."/>
            <person name="Deniot G."/>
            <person name="Guan M."/>
            <person name="Liu Z."/>
            <person name="Sun F."/>
            <person name="Lim Y.P."/>
            <person name="Lyons E."/>
            <person name="Town C.D."/>
            <person name="Bancroft I."/>
            <person name="Wang X."/>
            <person name="Meng J."/>
            <person name="Ma J."/>
            <person name="Pires J.C."/>
            <person name="King G.J."/>
            <person name="Brunel D."/>
            <person name="Delourme R."/>
            <person name="Renard M."/>
            <person name="Aury J.M."/>
            <person name="Adams K.L."/>
            <person name="Batley J."/>
            <person name="Snowdon R.J."/>
            <person name="Tost J."/>
            <person name="Edwards D."/>
            <person name="Zhou Y."/>
            <person name="Hua W."/>
            <person name="Sharpe A.G."/>
            <person name="Paterson A.H."/>
            <person name="Guan C."/>
            <person name="Wincker P."/>
        </authorList>
    </citation>
    <scope>NUCLEOTIDE SEQUENCE [LARGE SCALE GENOMIC DNA]</scope>
    <source>
        <strain evidence="3">cv. Darmor-bzh</strain>
    </source>
</reference>
<dbReference type="EMBL" id="LK032020">
    <property type="protein sequence ID" value="CDY12327.1"/>
    <property type="molecule type" value="Genomic_DNA"/>
</dbReference>
<gene>
    <name evidence="2" type="primary">BnaA06g20170D</name>
    <name evidence="1" type="ORF">DARMORV10_A06P22520.1</name>
    <name evidence="2" type="ORF">GSBRNA2T00061441001</name>
</gene>
<accession>A0A078FH80</accession>
<dbReference type="Gramene" id="CDY12327">
    <property type="protein sequence ID" value="CDY12327"/>
    <property type="gene ID" value="GSBRNA2T00061441001"/>
</dbReference>
<reference evidence="2" key="2">
    <citation type="submission" date="2014-06" db="EMBL/GenBank/DDBJ databases">
        <authorList>
            <person name="Genoscope - CEA"/>
        </authorList>
    </citation>
    <scope>NUCLEOTIDE SEQUENCE</scope>
</reference>
<sequence>MSLVFCHFNFVIVNDSLGSVIEEVIATRLVPLGWIRFKYVVLVVSIKFDALTMDSVNTG</sequence>
<evidence type="ECO:0000313" key="3">
    <source>
        <dbReference type="Proteomes" id="UP000028999"/>
    </source>
</evidence>
<reference evidence="1" key="3">
    <citation type="submission" date="2021-01" db="EMBL/GenBank/DDBJ databases">
        <authorList>
            <consortium name="Genoscope - CEA"/>
            <person name="William W."/>
        </authorList>
    </citation>
    <scope>NUCLEOTIDE SEQUENCE</scope>
</reference>
<dbReference type="OMA" id="NFVIVND"/>
<evidence type="ECO:0000313" key="2">
    <source>
        <dbReference type="EMBL" id="CDY12327.1"/>
    </source>
</evidence>
<dbReference type="EMBL" id="HG994360">
    <property type="protein sequence ID" value="CAF2085918.1"/>
    <property type="molecule type" value="Genomic_DNA"/>
</dbReference>
<proteinExistence type="predicted"/>
<dbReference type="Proteomes" id="UP001295469">
    <property type="component" value="Chromosome A06"/>
</dbReference>
<name>A0A078FH80_BRANA</name>
<dbReference type="PaxDb" id="3708-A0A078FH80"/>
<evidence type="ECO:0000313" key="1">
    <source>
        <dbReference type="EMBL" id="CAF2085918.1"/>
    </source>
</evidence>
<dbReference type="AlphaFoldDB" id="A0A078FH80"/>
<dbReference type="Proteomes" id="UP000028999">
    <property type="component" value="Unassembled WGS sequence"/>
</dbReference>
<keyword evidence="3" id="KW-1185">Reference proteome</keyword>
<organism evidence="2 3">
    <name type="scientific">Brassica napus</name>
    <name type="common">Rape</name>
    <dbReference type="NCBI Taxonomy" id="3708"/>
    <lineage>
        <taxon>Eukaryota</taxon>
        <taxon>Viridiplantae</taxon>
        <taxon>Streptophyta</taxon>
        <taxon>Embryophyta</taxon>
        <taxon>Tracheophyta</taxon>
        <taxon>Spermatophyta</taxon>
        <taxon>Magnoliopsida</taxon>
        <taxon>eudicotyledons</taxon>
        <taxon>Gunneridae</taxon>
        <taxon>Pentapetalae</taxon>
        <taxon>rosids</taxon>
        <taxon>malvids</taxon>
        <taxon>Brassicales</taxon>
        <taxon>Brassicaceae</taxon>
        <taxon>Brassiceae</taxon>
        <taxon>Brassica</taxon>
    </lineage>
</organism>